<dbReference type="HOGENOM" id="CLU_1151734_0_0_1"/>
<evidence type="ECO:0000313" key="2">
    <source>
        <dbReference type="Proteomes" id="UP000001610"/>
    </source>
</evidence>
<organism evidence="1 2">
    <name type="scientific">Cordyceps militaris (strain CM01)</name>
    <name type="common">Caterpillar fungus</name>
    <dbReference type="NCBI Taxonomy" id="983644"/>
    <lineage>
        <taxon>Eukaryota</taxon>
        <taxon>Fungi</taxon>
        <taxon>Dikarya</taxon>
        <taxon>Ascomycota</taxon>
        <taxon>Pezizomycotina</taxon>
        <taxon>Sordariomycetes</taxon>
        <taxon>Hypocreomycetidae</taxon>
        <taxon>Hypocreales</taxon>
        <taxon>Cordycipitaceae</taxon>
        <taxon>Cordyceps</taxon>
    </lineage>
</organism>
<dbReference type="AlphaFoldDB" id="G3JGH4"/>
<gene>
    <name evidence="1" type="ORF">CCM_03764</name>
</gene>
<protein>
    <submittedName>
        <fullName evidence="1">Uncharacterized protein</fullName>
    </submittedName>
</protein>
<dbReference type="Proteomes" id="UP000001610">
    <property type="component" value="Unassembled WGS sequence"/>
</dbReference>
<dbReference type="EMBL" id="JH126401">
    <property type="protein sequence ID" value="EGX92391.1"/>
    <property type="molecule type" value="Genomic_DNA"/>
</dbReference>
<keyword evidence="2" id="KW-1185">Reference proteome</keyword>
<dbReference type="KEGG" id="cmt:CCM_03764"/>
<dbReference type="InParanoid" id="G3JGH4"/>
<sequence>MRCLRHPFPGRQCDVLQLRSNILGFVAAHDVCPLHCSSCFYAADTGVRTGSLHSDVSSRVTFASIGPRRLLRGLVCALCLRLRSPVPRCGNLNPLYSQNILIAASLTAIGGRYVVCYVCVGLPSPNLLPSWVSVGLHVRLLRRTVQRLAGRAMVAPVDFLLCMRIESLNATEPENLLLVASLVYPRVAVLPRIITERDLQARIGGQDLPMQGDPRFVVLANHNARLSPLLYHYESMGHCHV</sequence>
<dbReference type="VEuPathDB" id="FungiDB:CCM_03764"/>
<reference evidence="1 2" key="1">
    <citation type="journal article" date="2011" name="Genome Biol.">
        <title>Genome sequence of the insect pathogenic fungus Cordyceps militaris, a valued traditional Chinese medicine.</title>
        <authorList>
            <person name="Zheng P."/>
            <person name="Xia Y."/>
            <person name="Xiao G."/>
            <person name="Xiong C."/>
            <person name="Hu X."/>
            <person name="Zhang S."/>
            <person name="Zheng H."/>
            <person name="Huang Y."/>
            <person name="Zhou Y."/>
            <person name="Wang S."/>
            <person name="Zhao G.P."/>
            <person name="Liu X."/>
            <person name="St Leger R.J."/>
            <person name="Wang C."/>
        </authorList>
    </citation>
    <scope>NUCLEOTIDE SEQUENCE [LARGE SCALE GENOMIC DNA]</scope>
    <source>
        <strain evidence="1 2">CM01</strain>
    </source>
</reference>
<proteinExistence type="predicted"/>
<dbReference type="GeneID" id="18165787"/>
<name>G3JGH4_CORMM</name>
<accession>G3JGH4</accession>
<evidence type="ECO:0000313" key="1">
    <source>
        <dbReference type="EMBL" id="EGX92391.1"/>
    </source>
</evidence>
<dbReference type="RefSeq" id="XP_006668975.1">
    <property type="nucleotide sequence ID" value="XM_006668912.1"/>
</dbReference>